<dbReference type="AlphaFoldDB" id="A0A1C2DXX0"/>
<dbReference type="Proteomes" id="UP000095143">
    <property type="component" value="Unassembled WGS sequence"/>
</dbReference>
<evidence type="ECO:0000256" key="5">
    <source>
        <dbReference type="SAM" id="MobiDB-lite"/>
    </source>
</evidence>
<dbReference type="GO" id="GO:0003676">
    <property type="term" value="F:nucleic acid binding"/>
    <property type="evidence" value="ECO:0007669"/>
    <property type="project" value="InterPro"/>
</dbReference>
<evidence type="ECO:0000256" key="3">
    <source>
        <dbReference type="ARBA" id="ARBA00038412"/>
    </source>
</evidence>
<name>A0A1C2DXX0_9PSED</name>
<dbReference type="RefSeq" id="WP_065989366.1">
    <property type="nucleotide sequence ID" value="NZ_MDEN01000063.1"/>
</dbReference>
<evidence type="ECO:0000259" key="6">
    <source>
        <dbReference type="SMART" id="SM00507"/>
    </source>
</evidence>
<feature type="domain" description="HNH nuclease" evidence="6">
    <location>
        <begin position="45"/>
        <end position="99"/>
    </location>
</feature>
<dbReference type="PANTHER" id="PTHR41286:SF1">
    <property type="entry name" value="HNH NUCLEASE YAJD-RELATED"/>
    <property type="match status" value="1"/>
</dbReference>
<keyword evidence="7" id="KW-0255">Endonuclease</keyword>
<dbReference type="GO" id="GO:0004519">
    <property type="term" value="F:endonuclease activity"/>
    <property type="evidence" value="ECO:0007669"/>
    <property type="project" value="UniProtKB-KW"/>
</dbReference>
<sequence>MSRLKSLGNRVSTQGNKLPIMQPGSWRTDKATSGQRGYTYAWQKASKAFILDNPLCVMCDAVGRVTATALVDHIEAHRGNMTLFWDRSNWQPLCTTCHSSVKQREEAGSL</sequence>
<evidence type="ECO:0000256" key="1">
    <source>
        <dbReference type="ARBA" id="ARBA00022722"/>
    </source>
</evidence>
<protein>
    <recommendedName>
        <fullName evidence="4">Putative HNH nuclease YajD</fullName>
    </recommendedName>
</protein>
<dbReference type="EMBL" id="MDEN01000063">
    <property type="protein sequence ID" value="OCX19592.1"/>
    <property type="molecule type" value="Genomic_DNA"/>
</dbReference>
<dbReference type="Gene3D" id="1.10.30.50">
    <property type="match status" value="1"/>
</dbReference>
<feature type="region of interest" description="Disordered" evidence="5">
    <location>
        <begin position="1"/>
        <end position="31"/>
    </location>
</feature>
<organism evidence="7 8">
    <name type="scientific">Pseudomonas graminis</name>
    <dbReference type="NCBI Taxonomy" id="158627"/>
    <lineage>
        <taxon>Bacteria</taxon>
        <taxon>Pseudomonadati</taxon>
        <taxon>Pseudomonadota</taxon>
        <taxon>Gammaproteobacteria</taxon>
        <taxon>Pseudomonadales</taxon>
        <taxon>Pseudomonadaceae</taxon>
        <taxon>Pseudomonas</taxon>
    </lineage>
</organism>
<evidence type="ECO:0000313" key="7">
    <source>
        <dbReference type="EMBL" id="OCX19592.1"/>
    </source>
</evidence>
<evidence type="ECO:0000313" key="8">
    <source>
        <dbReference type="Proteomes" id="UP000095143"/>
    </source>
</evidence>
<dbReference type="InterPro" id="IPR003615">
    <property type="entry name" value="HNH_nuc"/>
</dbReference>
<reference evidence="7 8" key="1">
    <citation type="submission" date="2016-08" db="EMBL/GenBank/DDBJ databases">
        <title>Whole genome sequence of Pseudomonas graminis strain UASWS1507, a potential biological control agent for agriculture.</title>
        <authorList>
            <person name="Crovadore J."/>
            <person name="Calmin G."/>
            <person name="Chablais R."/>
            <person name="Cochard B."/>
            <person name="Lefort F."/>
        </authorList>
    </citation>
    <scope>NUCLEOTIDE SEQUENCE [LARGE SCALE GENOMIC DNA]</scope>
    <source>
        <strain evidence="7 8">UASWS1507</strain>
    </source>
</reference>
<dbReference type="CDD" id="cd00085">
    <property type="entry name" value="HNHc"/>
    <property type="match status" value="1"/>
</dbReference>
<gene>
    <name evidence="7" type="ORF">BBI10_14455</name>
</gene>
<comment type="caution">
    <text evidence="7">The sequence shown here is derived from an EMBL/GenBank/DDBJ whole genome shotgun (WGS) entry which is preliminary data.</text>
</comment>
<dbReference type="PANTHER" id="PTHR41286">
    <property type="entry name" value="HNH NUCLEASE YAJD-RELATED"/>
    <property type="match status" value="1"/>
</dbReference>
<proteinExistence type="inferred from homology"/>
<dbReference type="GO" id="GO:0016787">
    <property type="term" value="F:hydrolase activity"/>
    <property type="evidence" value="ECO:0007669"/>
    <property type="project" value="UniProtKB-KW"/>
</dbReference>
<evidence type="ECO:0000256" key="2">
    <source>
        <dbReference type="ARBA" id="ARBA00022801"/>
    </source>
</evidence>
<comment type="similarity">
    <text evidence="3">Belongs to the HNH nuclease family.</text>
</comment>
<evidence type="ECO:0000256" key="4">
    <source>
        <dbReference type="ARBA" id="ARBA00040194"/>
    </source>
</evidence>
<dbReference type="Pfam" id="PF01844">
    <property type="entry name" value="HNH"/>
    <property type="match status" value="1"/>
</dbReference>
<dbReference type="GO" id="GO:0008270">
    <property type="term" value="F:zinc ion binding"/>
    <property type="evidence" value="ECO:0007669"/>
    <property type="project" value="InterPro"/>
</dbReference>
<dbReference type="InterPro" id="IPR002711">
    <property type="entry name" value="HNH"/>
</dbReference>
<dbReference type="GO" id="GO:0005829">
    <property type="term" value="C:cytosol"/>
    <property type="evidence" value="ECO:0007669"/>
    <property type="project" value="TreeGrafter"/>
</dbReference>
<dbReference type="SMART" id="SM00507">
    <property type="entry name" value="HNHc"/>
    <property type="match status" value="1"/>
</dbReference>
<dbReference type="OrthoDB" id="5292295at2"/>
<keyword evidence="1" id="KW-0540">Nuclease</keyword>
<accession>A0A1C2DXX0</accession>
<keyword evidence="2" id="KW-0378">Hydrolase</keyword>